<reference evidence="3 4" key="1">
    <citation type="submission" date="2023-08" db="EMBL/GenBank/DDBJ databases">
        <title>genomic of DY56.</title>
        <authorList>
            <person name="Wang Y."/>
        </authorList>
    </citation>
    <scope>NUCLEOTIDE SEQUENCE [LARGE SCALE GENOMIC DNA]</scope>
    <source>
        <strain evidence="3 4">DY56-A-20</strain>
    </source>
</reference>
<evidence type="ECO:0000256" key="1">
    <source>
        <dbReference type="SAM" id="SignalP"/>
    </source>
</evidence>
<name>A0ABT9H668_9SPHN</name>
<dbReference type="Gene3D" id="3.40.50.10610">
    <property type="entry name" value="ABC-type transport auxiliary lipoprotein component"/>
    <property type="match status" value="1"/>
</dbReference>
<accession>A0ABT9H668</accession>
<evidence type="ECO:0000313" key="4">
    <source>
        <dbReference type="Proteomes" id="UP001235664"/>
    </source>
</evidence>
<evidence type="ECO:0000313" key="3">
    <source>
        <dbReference type="EMBL" id="MDP4538815.1"/>
    </source>
</evidence>
<dbReference type="Proteomes" id="UP001235664">
    <property type="component" value="Unassembled WGS sequence"/>
</dbReference>
<keyword evidence="4" id="KW-1185">Reference proteome</keyword>
<dbReference type="SUPFAM" id="SSF159594">
    <property type="entry name" value="XCC0632-like"/>
    <property type="match status" value="1"/>
</dbReference>
<feature type="chain" id="PRO_5046352376" evidence="1">
    <location>
        <begin position="22"/>
        <end position="198"/>
    </location>
</feature>
<comment type="caution">
    <text evidence="3">The sequence shown here is derived from an EMBL/GenBank/DDBJ whole genome shotgun (WGS) entry which is preliminary data.</text>
</comment>
<dbReference type="Pfam" id="PF03886">
    <property type="entry name" value="ABC_trans_aux"/>
    <property type="match status" value="1"/>
</dbReference>
<organism evidence="3 4">
    <name type="scientific">Qipengyuania benthica</name>
    <dbReference type="NCBI Taxonomy" id="3067651"/>
    <lineage>
        <taxon>Bacteria</taxon>
        <taxon>Pseudomonadati</taxon>
        <taxon>Pseudomonadota</taxon>
        <taxon>Alphaproteobacteria</taxon>
        <taxon>Sphingomonadales</taxon>
        <taxon>Erythrobacteraceae</taxon>
        <taxon>Qipengyuania</taxon>
    </lineage>
</organism>
<dbReference type="InterPro" id="IPR005586">
    <property type="entry name" value="ABC_trans_aux"/>
</dbReference>
<keyword evidence="1" id="KW-0732">Signal</keyword>
<dbReference type="PROSITE" id="PS51257">
    <property type="entry name" value="PROKAR_LIPOPROTEIN"/>
    <property type="match status" value="1"/>
</dbReference>
<keyword evidence="3" id="KW-0449">Lipoprotein</keyword>
<protein>
    <submittedName>
        <fullName evidence="3">ABC-type transport auxiliary lipoprotein family protein</fullName>
    </submittedName>
</protein>
<gene>
    <name evidence="3" type="ORF">Q9K01_04160</name>
</gene>
<dbReference type="EMBL" id="JAVAIL010000001">
    <property type="protein sequence ID" value="MDP4538815.1"/>
    <property type="molecule type" value="Genomic_DNA"/>
</dbReference>
<evidence type="ECO:0000259" key="2">
    <source>
        <dbReference type="Pfam" id="PF03886"/>
    </source>
</evidence>
<dbReference type="RefSeq" id="WP_305928930.1">
    <property type="nucleotide sequence ID" value="NZ_JAVAIL010000001.1"/>
</dbReference>
<feature type="domain" description="ABC-type transport auxiliary lipoprotein component" evidence="2">
    <location>
        <begin position="43"/>
        <end position="194"/>
    </location>
</feature>
<feature type="signal peptide" evidence="1">
    <location>
        <begin position="1"/>
        <end position="21"/>
    </location>
</feature>
<sequence length="198" mass="20629">MTRIPNRARILACLAPALALAGCVSFGPDAPPSLLTLTSNAVAPAGVGASGNAETALVLTEFEAPARLDVNRVPVQVTDSEIAYLKEAVWVERPARLFRRLLAETIRTRSGRVVIDGDDPGVLADTRITGVLREFGYDAATGSVVATFDAVRKGEGTAVTTRRFQAVVPGVPAEAAPVGAALNQAANDLALQVAEWIG</sequence>
<proteinExistence type="predicted"/>